<keyword evidence="14 20" id="KW-0449">Lipoprotein</keyword>
<evidence type="ECO:0000256" key="12">
    <source>
        <dbReference type="ARBA" id="ARBA00023136"/>
    </source>
</evidence>
<keyword evidence="9" id="KW-0732">Signal</keyword>
<name>A0A0R2TZ21_9GAMM</name>
<evidence type="ECO:0000256" key="15">
    <source>
        <dbReference type="ARBA" id="ARBA00031306"/>
    </source>
</evidence>
<dbReference type="PANTHER" id="PTHR30040:SF2">
    <property type="entry name" value="FAD:PROTEIN FMN TRANSFERASE"/>
    <property type="match status" value="1"/>
</dbReference>
<evidence type="ECO:0000256" key="16">
    <source>
        <dbReference type="ARBA" id="ARBA00048540"/>
    </source>
</evidence>
<dbReference type="InterPro" id="IPR024932">
    <property type="entry name" value="ApbE"/>
</dbReference>
<evidence type="ECO:0000256" key="3">
    <source>
        <dbReference type="ARBA" id="ARBA00016337"/>
    </source>
</evidence>
<keyword evidence="8 18" id="KW-0479">Metal-binding</keyword>
<reference evidence="21 22" key="1">
    <citation type="submission" date="2015-10" db="EMBL/GenBank/DDBJ databases">
        <title>Metagenome-Assembled Genomes uncover a global brackish microbiome.</title>
        <authorList>
            <person name="Hugerth L.W."/>
            <person name="Larsson J."/>
            <person name="Alneberg J."/>
            <person name="Lindh M.V."/>
            <person name="Legrand C."/>
            <person name="Pinhassi J."/>
            <person name="Andersson A.F."/>
        </authorList>
    </citation>
    <scope>NUCLEOTIDE SEQUENCE [LARGE SCALE GENOMIC DNA]</scope>
    <source>
        <strain evidence="21">BACL26 MAG-121220-bin70</strain>
    </source>
</reference>
<dbReference type="PIRSF" id="PIRSF006268">
    <property type="entry name" value="ApbE"/>
    <property type="match status" value="1"/>
</dbReference>
<dbReference type="PROSITE" id="PS51257">
    <property type="entry name" value="PROKAR_LIPOPROTEIN"/>
    <property type="match status" value="1"/>
</dbReference>
<dbReference type="GO" id="GO:0005886">
    <property type="term" value="C:plasma membrane"/>
    <property type="evidence" value="ECO:0007669"/>
    <property type="project" value="UniProtKB-SubCell"/>
</dbReference>
<keyword evidence="6 18" id="KW-0285">Flavoprotein</keyword>
<dbReference type="EMBL" id="LICA01000694">
    <property type="protein sequence ID" value="KRO90555.1"/>
    <property type="molecule type" value="Genomic_DNA"/>
</dbReference>
<comment type="cofactor">
    <cofactor evidence="19">
        <name>Mg(2+)</name>
        <dbReference type="ChEBI" id="CHEBI:18420"/>
    </cofactor>
    <cofactor evidence="19">
        <name>Mn(2+)</name>
        <dbReference type="ChEBI" id="CHEBI:29035"/>
    </cofactor>
    <text evidence="19">Magnesium. Can also use manganese.</text>
</comment>
<keyword evidence="13" id="KW-0564">Palmitate</keyword>
<sequence length="349" mass="37793">MGLRKASFLFNCVLFFVFVSILGGCDHGPEIIKISGSKMGTSYHVTIVADQPAPTDLAKQIEQTLDRIDQSMSTYKADSEISQFNQLNVGEFLVVSDDFDQVLRIARDVWQESGGVFDPTVGPLVDIWGFGPAFTGDVLPSDSAIQTILAGIGFDAVIRTVNNQQVTLSKSRPLHLDLSAVAKGYSVDLVADLLEMNALPDYLVEVGGETRVSGLNLEGQPWRLAIESPSPGKLVAQVLNLQAGAVATSGDYRNYFERDGVRYSHTIDPRTGRPTTHSVASVTVVADTCAEADAWATALTVMGQEQAIVLANELEIAVYIIARKDKAYVASFSETFSPLLSTLELREVE</sequence>
<dbReference type="GO" id="GO:0046872">
    <property type="term" value="F:metal ion binding"/>
    <property type="evidence" value="ECO:0007669"/>
    <property type="project" value="UniProtKB-UniRule"/>
</dbReference>
<evidence type="ECO:0000256" key="13">
    <source>
        <dbReference type="ARBA" id="ARBA00023139"/>
    </source>
</evidence>
<evidence type="ECO:0000256" key="5">
    <source>
        <dbReference type="ARBA" id="ARBA00022519"/>
    </source>
</evidence>
<protein>
    <recommendedName>
        <fullName evidence="3 18">FAD:protein FMN transferase</fullName>
        <ecNumber evidence="2 18">2.7.1.180</ecNumber>
    </recommendedName>
    <alternativeName>
        <fullName evidence="15 18">Flavin transferase</fullName>
    </alternativeName>
</protein>
<proteinExistence type="inferred from homology"/>
<feature type="binding site" evidence="19">
    <location>
        <position position="180"/>
    </location>
    <ligand>
        <name>Mg(2+)</name>
        <dbReference type="ChEBI" id="CHEBI:18420"/>
    </ligand>
</feature>
<feature type="binding site" evidence="19">
    <location>
        <position position="293"/>
    </location>
    <ligand>
        <name>Mg(2+)</name>
        <dbReference type="ChEBI" id="CHEBI:18420"/>
    </ligand>
</feature>
<dbReference type="Pfam" id="PF02424">
    <property type="entry name" value="ApbE"/>
    <property type="match status" value="1"/>
</dbReference>
<keyword evidence="10 18" id="KW-0274">FAD</keyword>
<keyword evidence="12" id="KW-0472">Membrane</keyword>
<dbReference type="InterPro" id="IPR003374">
    <property type="entry name" value="ApbE-like_sf"/>
</dbReference>
<dbReference type="Gene3D" id="3.10.520.10">
    <property type="entry name" value="ApbE-like domains"/>
    <property type="match status" value="1"/>
</dbReference>
<dbReference type="Proteomes" id="UP000051213">
    <property type="component" value="Unassembled WGS sequence"/>
</dbReference>
<comment type="subcellular location">
    <subcellularLocation>
        <location evidence="17 20">Cell inner membrane</location>
        <topology evidence="17 20">Lipid-anchor</topology>
        <orientation evidence="17 20">Periplasmic side</orientation>
    </subcellularLocation>
</comment>
<evidence type="ECO:0000256" key="18">
    <source>
        <dbReference type="PIRNR" id="PIRNR006268"/>
    </source>
</evidence>
<organism evidence="21 22">
    <name type="scientific">SAR92 bacterium BACL26 MAG-121220-bin70</name>
    <dbReference type="NCBI Taxonomy" id="1655626"/>
    <lineage>
        <taxon>Bacteria</taxon>
        <taxon>Pseudomonadati</taxon>
        <taxon>Pseudomonadota</taxon>
        <taxon>Gammaproteobacteria</taxon>
        <taxon>Cellvibrionales</taxon>
        <taxon>Porticoccaceae</taxon>
        <taxon>SAR92 clade</taxon>
    </lineage>
</organism>
<keyword evidence="7 18" id="KW-0808">Transferase</keyword>
<evidence type="ECO:0000256" key="8">
    <source>
        <dbReference type="ARBA" id="ARBA00022723"/>
    </source>
</evidence>
<dbReference type="AlphaFoldDB" id="A0A0R2TZ21"/>
<evidence type="ECO:0000256" key="10">
    <source>
        <dbReference type="ARBA" id="ARBA00022827"/>
    </source>
</evidence>
<feature type="binding site" evidence="19">
    <location>
        <position position="297"/>
    </location>
    <ligand>
        <name>Mg(2+)</name>
        <dbReference type="ChEBI" id="CHEBI:18420"/>
    </ligand>
</feature>
<dbReference type="FunFam" id="3.10.520.10:FF:000001">
    <property type="entry name" value="FAD:protein FMN transferase"/>
    <property type="match status" value="1"/>
</dbReference>
<comment type="similarity">
    <text evidence="1 18 20">Belongs to the ApbE family.</text>
</comment>
<dbReference type="SUPFAM" id="SSF143631">
    <property type="entry name" value="ApbE-like"/>
    <property type="match status" value="1"/>
</dbReference>
<dbReference type="PANTHER" id="PTHR30040">
    <property type="entry name" value="THIAMINE BIOSYNTHESIS LIPOPROTEIN APBE"/>
    <property type="match status" value="1"/>
</dbReference>
<evidence type="ECO:0000256" key="14">
    <source>
        <dbReference type="ARBA" id="ARBA00023288"/>
    </source>
</evidence>
<keyword evidence="4" id="KW-1003">Cell membrane</keyword>
<evidence type="ECO:0000256" key="2">
    <source>
        <dbReference type="ARBA" id="ARBA00011955"/>
    </source>
</evidence>
<keyword evidence="5 20" id="KW-0997">Cell inner membrane</keyword>
<evidence type="ECO:0000256" key="11">
    <source>
        <dbReference type="ARBA" id="ARBA00022842"/>
    </source>
</evidence>
<evidence type="ECO:0000256" key="9">
    <source>
        <dbReference type="ARBA" id="ARBA00022729"/>
    </source>
</evidence>
<dbReference type="GO" id="GO:0016740">
    <property type="term" value="F:transferase activity"/>
    <property type="evidence" value="ECO:0007669"/>
    <property type="project" value="UniProtKB-UniRule"/>
</dbReference>
<comment type="caution">
    <text evidence="21">The sequence shown here is derived from an EMBL/GenBank/DDBJ whole genome shotgun (WGS) entry which is preliminary data.</text>
</comment>
<comment type="catalytic activity">
    <reaction evidence="16 18 20">
        <text>L-threonyl-[protein] + FAD = FMN-L-threonyl-[protein] + AMP + H(+)</text>
        <dbReference type="Rhea" id="RHEA:36847"/>
        <dbReference type="Rhea" id="RHEA-COMP:11060"/>
        <dbReference type="Rhea" id="RHEA-COMP:11061"/>
        <dbReference type="ChEBI" id="CHEBI:15378"/>
        <dbReference type="ChEBI" id="CHEBI:30013"/>
        <dbReference type="ChEBI" id="CHEBI:57692"/>
        <dbReference type="ChEBI" id="CHEBI:74257"/>
        <dbReference type="ChEBI" id="CHEBI:456215"/>
        <dbReference type="EC" id="2.7.1.180"/>
    </reaction>
</comment>
<evidence type="ECO:0000313" key="22">
    <source>
        <dbReference type="Proteomes" id="UP000051213"/>
    </source>
</evidence>
<accession>A0A0R2TZ21</accession>
<evidence type="ECO:0000256" key="1">
    <source>
        <dbReference type="ARBA" id="ARBA00008282"/>
    </source>
</evidence>
<evidence type="ECO:0000256" key="17">
    <source>
        <dbReference type="ARBA" id="ARBA00060485"/>
    </source>
</evidence>
<evidence type="ECO:0000256" key="7">
    <source>
        <dbReference type="ARBA" id="ARBA00022679"/>
    </source>
</evidence>
<evidence type="ECO:0000256" key="19">
    <source>
        <dbReference type="PIRSR" id="PIRSR006268-2"/>
    </source>
</evidence>
<dbReference type="EC" id="2.7.1.180" evidence="2 18"/>
<evidence type="ECO:0000256" key="4">
    <source>
        <dbReference type="ARBA" id="ARBA00022475"/>
    </source>
</evidence>
<gene>
    <name evidence="21" type="ORF">ABS24_03380</name>
</gene>
<comment type="function">
    <text evidence="20">Flavin transferase that catalyzes the transfer of the FMN moiety of FAD and its covalent binding to the hydroxyl group of a threonine residue in a target flavoprotein.</text>
</comment>
<evidence type="ECO:0000313" key="21">
    <source>
        <dbReference type="EMBL" id="KRO90555.1"/>
    </source>
</evidence>
<keyword evidence="11 18" id="KW-0460">Magnesium</keyword>
<evidence type="ECO:0000256" key="6">
    <source>
        <dbReference type="ARBA" id="ARBA00022630"/>
    </source>
</evidence>
<evidence type="ECO:0000256" key="20">
    <source>
        <dbReference type="RuleBase" id="RU363002"/>
    </source>
</evidence>